<comment type="caution">
    <text evidence="2">The sequence shown here is derived from an EMBL/GenBank/DDBJ whole genome shotgun (WGS) entry which is preliminary data.</text>
</comment>
<keyword evidence="1" id="KW-1133">Transmembrane helix</keyword>
<organism evidence="2 3">
    <name type="scientific">Mortierella polycephala</name>
    <dbReference type="NCBI Taxonomy" id="41804"/>
    <lineage>
        <taxon>Eukaryota</taxon>
        <taxon>Fungi</taxon>
        <taxon>Fungi incertae sedis</taxon>
        <taxon>Mucoromycota</taxon>
        <taxon>Mortierellomycotina</taxon>
        <taxon>Mortierellomycetes</taxon>
        <taxon>Mortierellales</taxon>
        <taxon>Mortierellaceae</taxon>
        <taxon>Mortierella</taxon>
    </lineage>
</organism>
<gene>
    <name evidence="2" type="ORF">BG011_005534</name>
</gene>
<keyword evidence="3" id="KW-1185">Reference proteome</keyword>
<dbReference type="EMBL" id="JAAAJA010000384">
    <property type="protein sequence ID" value="KAG0254773.1"/>
    <property type="molecule type" value="Genomic_DNA"/>
</dbReference>
<feature type="transmembrane region" description="Helical" evidence="1">
    <location>
        <begin position="68"/>
        <end position="90"/>
    </location>
</feature>
<feature type="transmembrane region" description="Helical" evidence="1">
    <location>
        <begin position="27"/>
        <end position="48"/>
    </location>
</feature>
<feature type="non-terminal residue" evidence="2">
    <location>
        <position position="96"/>
    </location>
</feature>
<proteinExistence type="predicted"/>
<protein>
    <submittedName>
        <fullName evidence="2">Uncharacterized protein</fullName>
    </submittedName>
</protein>
<keyword evidence="1" id="KW-0812">Transmembrane</keyword>
<dbReference type="Proteomes" id="UP000726737">
    <property type="component" value="Unassembled WGS sequence"/>
</dbReference>
<evidence type="ECO:0000313" key="3">
    <source>
        <dbReference type="Proteomes" id="UP000726737"/>
    </source>
</evidence>
<keyword evidence="1" id="KW-0472">Membrane</keyword>
<name>A0A9P6PYS4_9FUNG</name>
<evidence type="ECO:0000313" key="2">
    <source>
        <dbReference type="EMBL" id="KAG0254773.1"/>
    </source>
</evidence>
<reference evidence="2" key="1">
    <citation type="journal article" date="2020" name="Fungal Divers.">
        <title>Resolving the Mortierellaceae phylogeny through synthesis of multi-gene phylogenetics and phylogenomics.</title>
        <authorList>
            <person name="Vandepol N."/>
            <person name="Liber J."/>
            <person name="Desiro A."/>
            <person name="Na H."/>
            <person name="Kennedy M."/>
            <person name="Barry K."/>
            <person name="Grigoriev I.V."/>
            <person name="Miller A.N."/>
            <person name="O'Donnell K."/>
            <person name="Stajich J.E."/>
            <person name="Bonito G."/>
        </authorList>
    </citation>
    <scope>NUCLEOTIDE SEQUENCE</scope>
    <source>
        <strain evidence="2">KOD948</strain>
    </source>
</reference>
<dbReference type="AlphaFoldDB" id="A0A9P6PYS4"/>
<accession>A0A9P6PYS4</accession>
<evidence type="ECO:0000256" key="1">
    <source>
        <dbReference type="SAM" id="Phobius"/>
    </source>
</evidence>
<dbReference type="OrthoDB" id="8300106at2759"/>
<sequence length="96" mass="10681">MGVPFTFDVSLASVQSPDFIEFLWDKINTPACQIAILAMILHVANYNFTARFEYNTHGFTKVIGKNAIYVYAVYLVLSALVRDHFIHLAVAPDAGS</sequence>